<dbReference type="EMBL" id="CAMGYJ010000004">
    <property type="protein sequence ID" value="CAI0397075.1"/>
    <property type="molecule type" value="Genomic_DNA"/>
</dbReference>
<dbReference type="Proteomes" id="UP001154282">
    <property type="component" value="Unassembled WGS sequence"/>
</dbReference>
<accession>A0AAV0IHM8</accession>
<dbReference type="InterPro" id="IPR016024">
    <property type="entry name" value="ARM-type_fold"/>
</dbReference>
<gene>
    <name evidence="2" type="ORF">LITE_LOCUS9407</name>
</gene>
<evidence type="ECO:0000313" key="3">
    <source>
        <dbReference type="Proteomes" id="UP001154282"/>
    </source>
</evidence>
<dbReference type="SUPFAM" id="SSF48371">
    <property type="entry name" value="ARM repeat"/>
    <property type="match status" value="1"/>
</dbReference>
<evidence type="ECO:0008006" key="4">
    <source>
        <dbReference type="Google" id="ProtNLM"/>
    </source>
</evidence>
<protein>
    <recommendedName>
        <fullName evidence="4">ARM repeat superfamily protein</fullName>
    </recommendedName>
</protein>
<comment type="caution">
    <text evidence="2">The sequence shown here is derived from an EMBL/GenBank/DDBJ whole genome shotgun (WGS) entry which is preliminary data.</text>
</comment>
<reference evidence="2" key="1">
    <citation type="submission" date="2022-08" db="EMBL/GenBank/DDBJ databases">
        <authorList>
            <person name="Gutierrez-Valencia J."/>
        </authorList>
    </citation>
    <scope>NUCLEOTIDE SEQUENCE</scope>
</reference>
<evidence type="ECO:0000313" key="2">
    <source>
        <dbReference type="EMBL" id="CAI0397075.1"/>
    </source>
</evidence>
<evidence type="ECO:0000256" key="1">
    <source>
        <dbReference type="SAM" id="MobiDB-lite"/>
    </source>
</evidence>
<keyword evidence="3" id="KW-1185">Reference proteome</keyword>
<dbReference type="Pfam" id="PF21052">
    <property type="entry name" value="EFR3_ARM"/>
    <property type="match status" value="1"/>
</dbReference>
<dbReference type="PANTHER" id="PTHR46087">
    <property type="entry name" value="PUTATIVE, EXPRESSED-RELATED"/>
    <property type="match status" value="1"/>
</dbReference>
<name>A0AAV0IHM8_9ROSI</name>
<sequence>MGVMSRRVIPACGNLCFFCPSLRARSRQPVKRYKKLLSDIFPRNQEAEPNDRKIGKLCEYASKNPLRIPKITETLEQRFYKELRHGRFGSVKVVACIYRKMLFSCKDQMSLFASSLLGIMQTLLEQTQRVELQTLACNTFGDFISSQVDGSYMFNLEGIIPKLCRLSEGEGDDENALRLRSAGLQALASMVSFMGEHSHISMDFDNIISVTLENYIDFEMNAENSEEDHWTQEVRKAEDNASSFPNTSKKVTFANVDTKSQLVPTGDTSKNPSYWSRACLCNMAKLAKEASTVRRILEPLFHNFDVNDRWSLQSGVACSVLMQLQSLLEETGENSHLLLSGLIKHLDHKNVAKQPLVQIDIVNIAERLGQNSKQQCTVALIGAISELLKHLRKCFQISSGSSSQKDDPDKLNMDLQSALEKCILQFSNKVGDVGPILDMMAGFLENVAHTAAVARTTISAVLRTAHIIASVPNMVYNKKAFPDALFHQLLIAMAHPDHEVRVGAHTIFSIVLIPSLVSPCSYQKNTSEAITRSFGSSTRKKTESFSIRHASDDKAESANGESSGDIQLSIVAEKTSKEIQVLGHPKILKQAISDGCMQVTSLRLSSHQVSLLLSSIWMQAINAENTPLNFEAMANTYHICLVFSRSKTASHIALVRCFQLAFSLRSISLDQEAGLLPSRRRSLFTLSSCMLLLSAKAGNVQELIPFVQASLKAETVDPHLELVEEVGSPNVHLALDGPKIAYGSEEDDVAALKSLSCVEANDNFLKETVTSHFMTKLSTLSEEELLDIKQQLLQGFSPDDAYPLGGPLFMETPRPCSPLSQLDTNSVEEDIAEAALTDDETLTEANGSQSDRKTSLSNNTVDIIGVNQLLDSVLKTAQQVASSQVSYTPLPYDEMMSQCEALVSEKQQKMSMLHSFKHQHDTRIFPSEDEPRSNADLDRLSQSSHHSDDSDQSHASNQLVVSSSISSLGCGQNSFRLPPSSPYDKFLKAAGC</sequence>
<organism evidence="2 3">
    <name type="scientific">Linum tenue</name>
    <dbReference type="NCBI Taxonomy" id="586396"/>
    <lineage>
        <taxon>Eukaryota</taxon>
        <taxon>Viridiplantae</taxon>
        <taxon>Streptophyta</taxon>
        <taxon>Embryophyta</taxon>
        <taxon>Tracheophyta</taxon>
        <taxon>Spermatophyta</taxon>
        <taxon>Magnoliopsida</taxon>
        <taxon>eudicotyledons</taxon>
        <taxon>Gunneridae</taxon>
        <taxon>Pentapetalae</taxon>
        <taxon>rosids</taxon>
        <taxon>fabids</taxon>
        <taxon>Malpighiales</taxon>
        <taxon>Linaceae</taxon>
        <taxon>Linum</taxon>
    </lineage>
</organism>
<feature type="compositionally biased region" description="Basic and acidic residues" evidence="1">
    <location>
        <begin position="929"/>
        <end position="952"/>
    </location>
</feature>
<dbReference type="InterPro" id="IPR049152">
    <property type="entry name" value="EFR3-like_ARM"/>
</dbReference>
<dbReference type="PANTHER" id="PTHR46087:SF1">
    <property type="entry name" value="ARM REPEAT SUPERFAMILY PROTEIN"/>
    <property type="match status" value="1"/>
</dbReference>
<proteinExistence type="predicted"/>
<dbReference type="AlphaFoldDB" id="A0AAV0IHM8"/>
<dbReference type="InterPro" id="IPR055296">
    <property type="entry name" value="SRL2-like"/>
</dbReference>
<feature type="region of interest" description="Disordered" evidence="1">
    <location>
        <begin position="922"/>
        <end position="958"/>
    </location>
</feature>